<accession>A0A2J6WP24</accession>
<dbReference type="GO" id="GO:0005524">
    <property type="term" value="F:ATP binding"/>
    <property type="evidence" value="ECO:0007669"/>
    <property type="project" value="UniProtKB-UniRule"/>
</dbReference>
<organism evidence="12 13">
    <name type="scientific">Calditerrivibrio nitroreducens</name>
    <dbReference type="NCBI Taxonomy" id="477976"/>
    <lineage>
        <taxon>Bacteria</taxon>
        <taxon>Pseudomonadati</taxon>
        <taxon>Deferribacterota</taxon>
        <taxon>Deferribacteres</taxon>
        <taxon>Deferribacterales</taxon>
        <taxon>Calditerrivibrionaceae</taxon>
    </lineage>
</organism>
<keyword evidence="7 11" id="KW-0472">Membrane</keyword>
<dbReference type="GO" id="GO:0045259">
    <property type="term" value="C:proton-transporting ATP synthase complex"/>
    <property type="evidence" value="ECO:0007669"/>
    <property type="project" value="UniProtKB-KW"/>
</dbReference>
<evidence type="ECO:0000256" key="10">
    <source>
        <dbReference type="ARBA" id="ARBA00060385"/>
    </source>
</evidence>
<evidence type="ECO:0000256" key="6">
    <source>
        <dbReference type="ARBA" id="ARBA00023065"/>
    </source>
</evidence>
<protein>
    <recommendedName>
        <fullName evidence="11">ATP synthase gamma chain</fullName>
    </recommendedName>
    <alternativeName>
        <fullName evidence="11">ATP synthase F1 sector gamma subunit</fullName>
    </alternativeName>
    <alternativeName>
        <fullName evidence="11">F-ATPase gamma subunit</fullName>
    </alternativeName>
</protein>
<dbReference type="HAMAP" id="MF_00815">
    <property type="entry name" value="ATP_synth_gamma_bact"/>
    <property type="match status" value="1"/>
</dbReference>
<dbReference type="Proteomes" id="UP000242881">
    <property type="component" value="Unassembled WGS sequence"/>
</dbReference>
<evidence type="ECO:0000256" key="8">
    <source>
        <dbReference type="ARBA" id="ARBA00023196"/>
    </source>
</evidence>
<keyword evidence="5 11" id="KW-0375">Hydrogen ion transport</keyword>
<comment type="subcellular location">
    <subcellularLocation>
        <location evidence="11">Cell membrane</location>
        <topology evidence="11">Peripheral membrane protein</topology>
    </subcellularLocation>
    <subcellularLocation>
        <location evidence="2">Membrane</location>
        <topology evidence="2">Peripheral membrane protein</topology>
    </subcellularLocation>
    <subcellularLocation>
        <location evidence="10">Thylakoid</location>
    </subcellularLocation>
</comment>
<dbReference type="InterPro" id="IPR000131">
    <property type="entry name" value="ATP_synth_F1_gsu"/>
</dbReference>
<dbReference type="FunFam" id="1.10.287.80:FF:000003">
    <property type="entry name" value="ATP synthase gamma chain, chloroplastic"/>
    <property type="match status" value="1"/>
</dbReference>
<dbReference type="GO" id="GO:0042777">
    <property type="term" value="P:proton motive force-driven plasma membrane ATP synthesis"/>
    <property type="evidence" value="ECO:0007669"/>
    <property type="project" value="UniProtKB-UniRule"/>
</dbReference>
<dbReference type="PANTHER" id="PTHR11693:SF22">
    <property type="entry name" value="ATP SYNTHASE SUBUNIT GAMMA, MITOCHONDRIAL"/>
    <property type="match status" value="1"/>
</dbReference>
<proteinExistence type="inferred from homology"/>
<comment type="similarity">
    <text evidence="3 11">Belongs to the ATPase gamma chain family.</text>
</comment>
<comment type="function">
    <text evidence="1 11">Produces ATP from ADP in the presence of a proton gradient across the membrane. The gamma chain is believed to be important in regulating ATPase activity and the flow of protons through the CF(0) complex.</text>
</comment>
<dbReference type="GO" id="GO:0046933">
    <property type="term" value="F:proton-transporting ATP synthase activity, rotational mechanism"/>
    <property type="evidence" value="ECO:0007669"/>
    <property type="project" value="UniProtKB-UniRule"/>
</dbReference>
<comment type="subunit">
    <text evidence="11">F-type ATPases have 2 components, CF(1) - the catalytic core - and CF(0) - the membrane proton channel. CF(1) has five subunits: alpha(3), beta(3), gamma(1), delta(1), epsilon(1). CF(0) has three main subunits: a, b and c.</text>
</comment>
<dbReference type="PRINTS" id="PR00126">
    <property type="entry name" value="ATPASEGAMMA"/>
</dbReference>
<dbReference type="Gene3D" id="3.40.1380.10">
    <property type="match status" value="1"/>
</dbReference>
<name>A0A2J6WP24_9BACT</name>
<dbReference type="SUPFAM" id="SSF52943">
    <property type="entry name" value="ATP synthase (F1-ATPase), gamma subunit"/>
    <property type="match status" value="1"/>
</dbReference>
<dbReference type="CDD" id="cd12151">
    <property type="entry name" value="F1-ATPase_gamma"/>
    <property type="match status" value="1"/>
</dbReference>
<sequence>MPGMRDIKRKINSVKNTQKITKAMKMVSAAKMRKAQDAMNAAKPYARKLTELVNSIGSRVSKEMHPFLQPKEEVKSIGVIVVSSDRGLCGAFNNNIIKTFSNFVKQQSDKQIKVITVGRKIDDYVRKRKYNILDSYITFGGRVRYDDAVAIGEKVNEYFISDEIDELYLIYNEFKSIVYQTPKVIKLLPVSLEEGTEMDAVDYLFEPNPASLIKEILPKFLNFNIFSVLLESTAGEHGARMAAMDNATRNAGEFIRKLTLTYNKARQAAITKEILDIVNGAEALK</sequence>
<evidence type="ECO:0000256" key="1">
    <source>
        <dbReference type="ARBA" id="ARBA00003456"/>
    </source>
</evidence>
<evidence type="ECO:0000256" key="2">
    <source>
        <dbReference type="ARBA" id="ARBA00004170"/>
    </source>
</evidence>
<evidence type="ECO:0000256" key="7">
    <source>
        <dbReference type="ARBA" id="ARBA00023136"/>
    </source>
</evidence>
<keyword evidence="8 11" id="KW-0139">CF(1)</keyword>
<dbReference type="PANTHER" id="PTHR11693">
    <property type="entry name" value="ATP SYNTHASE GAMMA CHAIN"/>
    <property type="match status" value="1"/>
</dbReference>
<keyword evidence="6 11" id="KW-0406">Ion transport</keyword>
<gene>
    <name evidence="11 12" type="primary">atpG</name>
    <name evidence="12" type="ORF">C0187_02520</name>
</gene>
<keyword evidence="4 11" id="KW-0813">Transport</keyword>
<dbReference type="RefSeq" id="WP_424605803.1">
    <property type="nucleotide sequence ID" value="NZ_JBNAVA010000007.1"/>
</dbReference>
<dbReference type="InterPro" id="IPR035968">
    <property type="entry name" value="ATP_synth_F1_ATPase_gsu"/>
</dbReference>
<dbReference type="EMBL" id="PNIN01000027">
    <property type="protein sequence ID" value="PMP72141.1"/>
    <property type="molecule type" value="Genomic_DNA"/>
</dbReference>
<dbReference type="PROSITE" id="PS00153">
    <property type="entry name" value="ATPASE_GAMMA"/>
    <property type="match status" value="1"/>
</dbReference>
<evidence type="ECO:0000256" key="9">
    <source>
        <dbReference type="ARBA" id="ARBA00023310"/>
    </source>
</evidence>
<dbReference type="InterPro" id="IPR023632">
    <property type="entry name" value="ATP_synth_F1_gsu_CS"/>
</dbReference>
<reference evidence="12 13" key="1">
    <citation type="submission" date="2018-01" db="EMBL/GenBank/DDBJ databases">
        <title>Metagenomic assembled genomes from two thermal pools in the Uzon Caldera, Kamchatka, Russia.</title>
        <authorList>
            <person name="Wilkins L."/>
            <person name="Ettinger C."/>
        </authorList>
    </citation>
    <scope>NUCLEOTIDE SEQUENCE [LARGE SCALE GENOMIC DNA]</scope>
    <source>
        <strain evidence="12">ZAV-05</strain>
    </source>
</reference>
<evidence type="ECO:0000256" key="3">
    <source>
        <dbReference type="ARBA" id="ARBA00007681"/>
    </source>
</evidence>
<keyword evidence="11" id="KW-1003">Cell membrane</keyword>
<dbReference type="AlphaFoldDB" id="A0A2J6WP24"/>
<evidence type="ECO:0000313" key="12">
    <source>
        <dbReference type="EMBL" id="PMP72141.1"/>
    </source>
</evidence>
<dbReference type="Gene3D" id="1.10.287.80">
    <property type="entry name" value="ATP synthase, gamma subunit, helix hairpin domain"/>
    <property type="match status" value="1"/>
</dbReference>
<comment type="caution">
    <text evidence="12">The sequence shown here is derived from an EMBL/GenBank/DDBJ whole genome shotgun (WGS) entry which is preliminary data.</text>
</comment>
<evidence type="ECO:0000313" key="13">
    <source>
        <dbReference type="Proteomes" id="UP000242881"/>
    </source>
</evidence>
<dbReference type="GO" id="GO:0009579">
    <property type="term" value="C:thylakoid"/>
    <property type="evidence" value="ECO:0007669"/>
    <property type="project" value="UniProtKB-SubCell"/>
</dbReference>
<dbReference type="GO" id="GO:0005886">
    <property type="term" value="C:plasma membrane"/>
    <property type="evidence" value="ECO:0007669"/>
    <property type="project" value="UniProtKB-SubCell"/>
</dbReference>
<keyword evidence="9 11" id="KW-0066">ATP synthesis</keyword>
<evidence type="ECO:0000256" key="4">
    <source>
        <dbReference type="ARBA" id="ARBA00022448"/>
    </source>
</evidence>
<dbReference type="NCBIfam" id="TIGR01146">
    <property type="entry name" value="ATPsyn_F1gamma"/>
    <property type="match status" value="1"/>
</dbReference>
<evidence type="ECO:0000256" key="11">
    <source>
        <dbReference type="HAMAP-Rule" id="MF_00815"/>
    </source>
</evidence>
<dbReference type="Pfam" id="PF00231">
    <property type="entry name" value="ATP-synt"/>
    <property type="match status" value="1"/>
</dbReference>
<evidence type="ECO:0000256" key="5">
    <source>
        <dbReference type="ARBA" id="ARBA00022781"/>
    </source>
</evidence>